<sequence length="103" mass="11178">MSSSIFLLVTLMTLLPSSIGGLMGLWEEQAVMPLPIKGLELCDESPLFSCGGLSGYPYCPPNEGCSPEPMVGTMNPSQRNPRLCEAERSQTDNRITSLLLKTE</sequence>
<reference evidence="2 3" key="1">
    <citation type="submission" date="2017-04" db="EMBL/GenBank/DDBJ databases">
        <title>Novel microbial lineages endemic to geothermal iron-oxide mats fill important gaps in the evolutionary history of Archaea.</title>
        <authorList>
            <person name="Jay Z.J."/>
            <person name="Beam J.P."/>
            <person name="Dlakic M."/>
            <person name="Rusch D.B."/>
            <person name="Kozubal M.A."/>
            <person name="Inskeep W.P."/>
        </authorList>
    </citation>
    <scope>NUCLEOTIDE SEQUENCE [LARGE SCALE GENOMIC DNA]</scope>
    <source>
        <strain evidence="2">BE_D</strain>
    </source>
</reference>
<dbReference type="AlphaFoldDB" id="A0A2R6AJH1"/>
<dbReference type="EMBL" id="NEXD01000005">
    <property type="protein sequence ID" value="PSN86525.1"/>
    <property type="molecule type" value="Genomic_DNA"/>
</dbReference>
<protein>
    <submittedName>
        <fullName evidence="2">Uncharacterized protein</fullName>
    </submittedName>
</protein>
<evidence type="ECO:0000256" key="1">
    <source>
        <dbReference type="SAM" id="MobiDB-lite"/>
    </source>
</evidence>
<name>A0A2R6AJH1_9ARCH</name>
<organism evidence="2 3">
    <name type="scientific">Candidatus Marsarchaeota G1 archaeon BE_D</name>
    <dbReference type="NCBI Taxonomy" id="1978156"/>
    <lineage>
        <taxon>Archaea</taxon>
        <taxon>Candidatus Marsarchaeota</taxon>
        <taxon>Candidatus Marsarchaeota group 1</taxon>
    </lineage>
</organism>
<proteinExistence type="predicted"/>
<dbReference type="Proteomes" id="UP000240569">
    <property type="component" value="Unassembled WGS sequence"/>
</dbReference>
<evidence type="ECO:0000313" key="2">
    <source>
        <dbReference type="EMBL" id="PSN86525.1"/>
    </source>
</evidence>
<accession>A0A2R6AJH1</accession>
<gene>
    <name evidence="2" type="ORF">B9Q02_02110</name>
</gene>
<feature type="region of interest" description="Disordered" evidence="1">
    <location>
        <begin position="70"/>
        <end position="90"/>
    </location>
</feature>
<evidence type="ECO:0000313" key="3">
    <source>
        <dbReference type="Proteomes" id="UP000240569"/>
    </source>
</evidence>
<comment type="caution">
    <text evidence="2">The sequence shown here is derived from an EMBL/GenBank/DDBJ whole genome shotgun (WGS) entry which is preliminary data.</text>
</comment>